<organism evidence="2 3">
    <name type="scientific">Cylindrotheca closterium</name>
    <dbReference type="NCBI Taxonomy" id="2856"/>
    <lineage>
        <taxon>Eukaryota</taxon>
        <taxon>Sar</taxon>
        <taxon>Stramenopiles</taxon>
        <taxon>Ochrophyta</taxon>
        <taxon>Bacillariophyta</taxon>
        <taxon>Bacillariophyceae</taxon>
        <taxon>Bacillariophycidae</taxon>
        <taxon>Bacillariales</taxon>
        <taxon>Bacillariaceae</taxon>
        <taxon>Cylindrotheca</taxon>
    </lineage>
</organism>
<reference evidence="2" key="1">
    <citation type="submission" date="2023-08" db="EMBL/GenBank/DDBJ databases">
        <authorList>
            <person name="Audoor S."/>
            <person name="Bilcke G."/>
        </authorList>
    </citation>
    <scope>NUCLEOTIDE SEQUENCE</scope>
</reference>
<evidence type="ECO:0000313" key="3">
    <source>
        <dbReference type="Proteomes" id="UP001295423"/>
    </source>
</evidence>
<dbReference type="Proteomes" id="UP001295423">
    <property type="component" value="Unassembled WGS sequence"/>
</dbReference>
<keyword evidence="3" id="KW-1185">Reference proteome</keyword>
<gene>
    <name evidence="2" type="ORF">CYCCA115_LOCUS16344</name>
</gene>
<evidence type="ECO:0000313" key="2">
    <source>
        <dbReference type="EMBL" id="CAJ1956673.1"/>
    </source>
</evidence>
<proteinExistence type="predicted"/>
<dbReference type="Pfam" id="PF07727">
    <property type="entry name" value="RVT_2"/>
    <property type="match status" value="1"/>
</dbReference>
<evidence type="ECO:0000259" key="1">
    <source>
        <dbReference type="Pfam" id="PF07727"/>
    </source>
</evidence>
<accession>A0AAD2FYF3</accession>
<protein>
    <recommendedName>
        <fullName evidence="1">Reverse transcriptase Ty1/copia-type domain-containing protein</fullName>
    </recommendedName>
</protein>
<dbReference type="AlphaFoldDB" id="A0AAD2FYF3"/>
<sequence>MNCFTFHPSDYKAGPNSQFAPLQMIFEAKQDGRRKGRLVCGGHLVDPRGISTKTTVVKGVSVRLLDMIAHRDGLTILHGDVGNAFITAKCLEDIHSTAGPEFEEHEGAVVTINKALYGLRSSSRAYREKFAAFMRTIGFEPTRYDRDVWMRLFEDKSGYDCRCTHVDNFKVIAKDHQQWVNAIAGAFQLKCSGAPDYYLVMDYCFDVANMDWLTGSKTYVEECICRIQALVPNKSHLCVHYTPAPSEGPADCRKVLFLQALFEHGHKKEDPIDIPICNCKAPTSLMFCVD</sequence>
<name>A0AAD2FYF3_9STRA</name>
<dbReference type="EMBL" id="CAKOGP040001923">
    <property type="protein sequence ID" value="CAJ1956673.1"/>
    <property type="molecule type" value="Genomic_DNA"/>
</dbReference>
<comment type="caution">
    <text evidence="2">The sequence shown here is derived from an EMBL/GenBank/DDBJ whole genome shotgun (WGS) entry which is preliminary data.</text>
</comment>
<feature type="domain" description="Reverse transcriptase Ty1/copia-type" evidence="1">
    <location>
        <begin position="22"/>
        <end position="197"/>
    </location>
</feature>
<dbReference type="InterPro" id="IPR013103">
    <property type="entry name" value="RVT_2"/>
</dbReference>